<dbReference type="Gene3D" id="1.10.1760.20">
    <property type="match status" value="1"/>
</dbReference>
<dbReference type="Proteomes" id="UP001145109">
    <property type="component" value="Unassembled WGS sequence"/>
</dbReference>
<keyword evidence="6 8" id="KW-1133">Transmembrane helix</keyword>
<keyword evidence="5" id="KW-0133">Cell shape</keyword>
<dbReference type="EMBL" id="JABWDC010000037">
    <property type="protein sequence ID" value="NUN86949.1"/>
    <property type="molecule type" value="Genomic_DNA"/>
</dbReference>
<evidence type="ECO:0000256" key="2">
    <source>
        <dbReference type="ARBA" id="ARBA00007776"/>
    </source>
</evidence>
<dbReference type="GO" id="GO:0005886">
    <property type="term" value="C:plasma membrane"/>
    <property type="evidence" value="ECO:0007669"/>
    <property type="project" value="UniProtKB-SubCell"/>
</dbReference>
<evidence type="ECO:0000313" key="11">
    <source>
        <dbReference type="EMBL" id="GLG87459.1"/>
    </source>
</evidence>
<keyword evidence="4 8" id="KW-0812">Transmembrane</keyword>
<evidence type="ECO:0000256" key="4">
    <source>
        <dbReference type="ARBA" id="ARBA00022692"/>
    </source>
</evidence>
<evidence type="ECO:0000313" key="9">
    <source>
        <dbReference type="EMBL" id="CUM98981.1"/>
    </source>
</evidence>
<evidence type="ECO:0000256" key="7">
    <source>
        <dbReference type="ARBA" id="ARBA00023136"/>
    </source>
</evidence>
<dbReference type="EMBL" id="CYXR01000013">
    <property type="protein sequence ID" value="CUM98981.1"/>
    <property type="molecule type" value="Genomic_DNA"/>
</dbReference>
<reference evidence="13 14" key="1">
    <citation type="submission" date="2015-09" db="EMBL/GenBank/DDBJ databases">
        <authorList>
            <consortium name="Pathogen Informatics"/>
        </authorList>
    </citation>
    <scope>NUCLEOTIDE SEQUENCE [LARGE SCALE GENOMIC DNA]</scope>
    <source>
        <strain evidence="10 13">2789STDY5834866</strain>
        <strain evidence="9 14">2789STDY5834962</strain>
    </source>
</reference>
<dbReference type="InterPro" id="IPR007227">
    <property type="entry name" value="Cell_shape_determining_MreD"/>
</dbReference>
<gene>
    <name evidence="12" type="primary">mreD</name>
    <name evidence="11" type="ORF">comes_20050</name>
    <name evidence="10" type="ORF">ERS852481_01166</name>
    <name evidence="9" type="ORF">ERS852574_02004</name>
    <name evidence="12" type="ORF">HUU93_10125</name>
</gene>
<evidence type="ECO:0000256" key="3">
    <source>
        <dbReference type="ARBA" id="ARBA00022475"/>
    </source>
</evidence>
<reference evidence="11" key="5">
    <citation type="submission" date="2022-11" db="EMBL/GenBank/DDBJ databases">
        <title>Draft genome sequence of Coprococcus comes strain 31264.</title>
        <authorList>
            <person name="Hisatomi A."/>
            <person name="Ohkuma M."/>
            <person name="Sakamoto M."/>
        </authorList>
    </citation>
    <scope>NUCLEOTIDE SEQUENCE</scope>
    <source>
        <strain evidence="11">JCM 31264</strain>
    </source>
</reference>
<dbReference type="InterPro" id="IPR017225">
    <property type="entry name" value="Cell_shape_determin_MreD_prd"/>
</dbReference>
<feature type="transmembrane region" description="Helical" evidence="8">
    <location>
        <begin position="103"/>
        <end position="122"/>
    </location>
</feature>
<dbReference type="PaxDb" id="410072-ERS852525_02806"/>
<dbReference type="STRING" id="410072.ERS852525_02806"/>
<evidence type="ECO:0000256" key="1">
    <source>
        <dbReference type="ARBA" id="ARBA00004651"/>
    </source>
</evidence>
<sequence length="175" mass="20206">MKKIKRILICAVLITVCFLLETTVFQKLAFASIIPNLLIIVTSSFGFMRGQKEGMIIGFFCGLLKDILGGNLLGFYALIYMLIGYGNGFFQRVFYDEDIKLPLALIAGSEFLYGMVIYVLLFMLKSDFHFLHYLRHVIMPELVYTILVTLVLYQIILHINRRLEEEEKRSASRFV</sequence>
<evidence type="ECO:0000256" key="8">
    <source>
        <dbReference type="SAM" id="Phobius"/>
    </source>
</evidence>
<dbReference type="Pfam" id="PF04093">
    <property type="entry name" value="MreD"/>
    <property type="match status" value="1"/>
</dbReference>
<reference evidence="12 15" key="3">
    <citation type="submission" date="2020-07" db="EMBL/GenBank/DDBJ databases">
        <title>Bacterial metabolism rescues the inhibition of intestinal drug absorption by food and drug additives.</title>
        <authorList>
            <person name="Zou L."/>
            <person name="Spanogiannopoulos P."/>
            <person name="Chien H.-C."/>
            <person name="Pieper L.M."/>
            <person name="Cai W."/>
            <person name="Khuri N."/>
            <person name="Pottel J."/>
            <person name="Vora B."/>
            <person name="Ni Z."/>
            <person name="Tsakalozou E."/>
            <person name="Zhang W."/>
            <person name="Shoichet B.K."/>
            <person name="Giacomini K.M."/>
            <person name="Turnbaugh P.J."/>
        </authorList>
    </citation>
    <scope>NUCLEOTIDE SEQUENCE [LARGE SCALE GENOMIC DNA]</scope>
    <source>
        <strain evidence="12 15">F22</strain>
    </source>
</reference>
<accession>A0A174QMW5</accession>
<evidence type="ECO:0000313" key="15">
    <source>
        <dbReference type="Proteomes" id="UP000554488"/>
    </source>
</evidence>
<proteinExistence type="inferred from homology"/>
<dbReference type="EMBL" id="CYZK01000005">
    <property type="protein sequence ID" value="CUN97958.1"/>
    <property type="molecule type" value="Genomic_DNA"/>
</dbReference>
<dbReference type="EMBL" id="BSCI01000011">
    <property type="protein sequence ID" value="GLG87459.1"/>
    <property type="molecule type" value="Genomic_DNA"/>
</dbReference>
<dbReference type="RefSeq" id="WP_172676481.1">
    <property type="nucleotide sequence ID" value="NZ_BSCI01000011.1"/>
</dbReference>
<reference evidence="11" key="4">
    <citation type="submission" date="2022-09" db="EMBL/GenBank/DDBJ databases">
        <title>Draft genome sequence of Coprococcus comes strain 31264.</title>
        <authorList>
            <person name="Atsushi H."/>
            <person name="Moriya O."/>
            <person name="Mitsuo S."/>
        </authorList>
    </citation>
    <scope>NUCLEOTIDE SEQUENCE</scope>
    <source>
        <strain evidence="11">JCM 31264</strain>
    </source>
</reference>
<comment type="subcellular location">
    <subcellularLocation>
        <location evidence="1">Cell membrane</location>
        <topology evidence="1">Multi-pass membrane protein</topology>
    </subcellularLocation>
</comment>
<dbReference type="PIRSF" id="PIRSF037497">
    <property type="entry name" value="MreD_Clostridium/Treponema_prd"/>
    <property type="match status" value="1"/>
</dbReference>
<dbReference type="Proteomes" id="UP000554488">
    <property type="component" value="Unassembled WGS sequence"/>
</dbReference>
<evidence type="ECO:0000313" key="13">
    <source>
        <dbReference type="Proteomes" id="UP000095362"/>
    </source>
</evidence>
<reference evidence="12 15" key="2">
    <citation type="submission" date="2020-04" db="EMBL/GenBank/DDBJ databases">
        <authorList>
            <person name="Pieper L."/>
        </authorList>
    </citation>
    <scope>NUCLEOTIDE SEQUENCE [LARGE SCALE GENOMIC DNA]</scope>
    <source>
        <strain evidence="12 15">F22</strain>
    </source>
</reference>
<dbReference type="Proteomes" id="UP000095727">
    <property type="component" value="Unassembled WGS sequence"/>
</dbReference>
<name>A0A174QMW5_9FIRM</name>
<dbReference type="AlphaFoldDB" id="A0A174QMW5"/>
<evidence type="ECO:0000313" key="14">
    <source>
        <dbReference type="Proteomes" id="UP000095727"/>
    </source>
</evidence>
<dbReference type="Proteomes" id="UP000095362">
    <property type="component" value="Unassembled WGS sequence"/>
</dbReference>
<feature type="transmembrane region" description="Helical" evidence="8">
    <location>
        <begin position="142"/>
        <end position="159"/>
    </location>
</feature>
<organism evidence="12 15">
    <name type="scientific">Coprococcus comes</name>
    <dbReference type="NCBI Taxonomy" id="410072"/>
    <lineage>
        <taxon>Bacteria</taxon>
        <taxon>Bacillati</taxon>
        <taxon>Bacillota</taxon>
        <taxon>Clostridia</taxon>
        <taxon>Lachnospirales</taxon>
        <taxon>Lachnospiraceae</taxon>
        <taxon>Coprococcus</taxon>
    </lineage>
</organism>
<keyword evidence="3" id="KW-1003">Cell membrane</keyword>
<protein>
    <submittedName>
        <fullName evidence="12">Rod shape-determining protein MreD</fullName>
    </submittedName>
</protein>
<feature type="transmembrane region" description="Helical" evidence="8">
    <location>
        <begin position="55"/>
        <end position="83"/>
    </location>
</feature>
<evidence type="ECO:0000256" key="6">
    <source>
        <dbReference type="ARBA" id="ARBA00022989"/>
    </source>
</evidence>
<dbReference type="GO" id="GO:0008360">
    <property type="term" value="P:regulation of cell shape"/>
    <property type="evidence" value="ECO:0007669"/>
    <property type="project" value="UniProtKB-KW"/>
</dbReference>
<evidence type="ECO:0000313" key="10">
    <source>
        <dbReference type="EMBL" id="CUN97958.1"/>
    </source>
</evidence>
<keyword evidence="7 8" id="KW-0472">Membrane</keyword>
<dbReference type="NCBIfam" id="TIGR03426">
    <property type="entry name" value="shape_MreD"/>
    <property type="match status" value="1"/>
</dbReference>
<comment type="similarity">
    <text evidence="2">Belongs to the MreD family.</text>
</comment>
<evidence type="ECO:0000256" key="5">
    <source>
        <dbReference type="ARBA" id="ARBA00022960"/>
    </source>
</evidence>
<evidence type="ECO:0000313" key="12">
    <source>
        <dbReference type="EMBL" id="NUN86949.1"/>
    </source>
</evidence>